<name>A0ABT2CRK4_9ACTN</name>
<evidence type="ECO:0000256" key="1">
    <source>
        <dbReference type="SAM" id="MobiDB-lite"/>
    </source>
</evidence>
<dbReference type="Gene3D" id="3.40.50.150">
    <property type="entry name" value="Vaccinia Virus protein VP39"/>
    <property type="match status" value="1"/>
</dbReference>
<reference evidence="2" key="1">
    <citation type="submission" date="2022-08" db="EMBL/GenBank/DDBJ databases">
        <authorList>
            <person name="Somphong A."/>
            <person name="Phongsopitanun W."/>
        </authorList>
    </citation>
    <scope>NUCLEOTIDE SEQUENCE</scope>
    <source>
        <strain evidence="2">LP05-1</strain>
    </source>
</reference>
<dbReference type="GO" id="GO:0008168">
    <property type="term" value="F:methyltransferase activity"/>
    <property type="evidence" value="ECO:0007669"/>
    <property type="project" value="UniProtKB-KW"/>
</dbReference>
<accession>A0ABT2CRK4</accession>
<proteinExistence type="predicted"/>
<sequence>MSHSEAAEHIAMRALLSELTHNLGAPLTPAWDKAYWAVPRHRFLPDRIHRTPDYAPIDREAAPERWLWTAYSDEPAITQLNDGDEPVDQTERRPSSSATTPSLVFRMLDMLDVEDGHRVLEIGTGTGWNAG</sequence>
<keyword evidence="2" id="KW-0489">Methyltransferase</keyword>
<evidence type="ECO:0000313" key="2">
    <source>
        <dbReference type="EMBL" id="MCS0639891.1"/>
    </source>
</evidence>
<protein>
    <submittedName>
        <fullName evidence="2">Methyltransferase</fullName>
    </submittedName>
</protein>
<evidence type="ECO:0000313" key="3">
    <source>
        <dbReference type="Proteomes" id="UP001431313"/>
    </source>
</evidence>
<comment type="caution">
    <text evidence="2">The sequence shown here is derived from an EMBL/GenBank/DDBJ whole genome shotgun (WGS) entry which is preliminary data.</text>
</comment>
<keyword evidence="3" id="KW-1185">Reference proteome</keyword>
<organism evidence="2 3">
    <name type="scientific">Streptomyces pyxinae</name>
    <dbReference type="NCBI Taxonomy" id="2970734"/>
    <lineage>
        <taxon>Bacteria</taxon>
        <taxon>Bacillati</taxon>
        <taxon>Actinomycetota</taxon>
        <taxon>Actinomycetes</taxon>
        <taxon>Kitasatosporales</taxon>
        <taxon>Streptomycetaceae</taxon>
        <taxon>Streptomyces</taxon>
    </lineage>
</organism>
<dbReference type="EMBL" id="JANUGQ010000056">
    <property type="protein sequence ID" value="MCS0639891.1"/>
    <property type="molecule type" value="Genomic_DNA"/>
</dbReference>
<dbReference type="SUPFAM" id="SSF53335">
    <property type="entry name" value="S-adenosyl-L-methionine-dependent methyltransferases"/>
    <property type="match status" value="1"/>
</dbReference>
<dbReference type="InterPro" id="IPR029063">
    <property type="entry name" value="SAM-dependent_MTases_sf"/>
</dbReference>
<keyword evidence="2" id="KW-0808">Transferase</keyword>
<dbReference type="Pfam" id="PF01135">
    <property type="entry name" value="PCMT"/>
    <property type="match status" value="1"/>
</dbReference>
<dbReference type="Proteomes" id="UP001431313">
    <property type="component" value="Unassembled WGS sequence"/>
</dbReference>
<gene>
    <name evidence="2" type="ORF">NX801_30520</name>
</gene>
<feature type="region of interest" description="Disordered" evidence="1">
    <location>
        <begin position="77"/>
        <end position="101"/>
    </location>
</feature>
<dbReference type="GO" id="GO:0032259">
    <property type="term" value="P:methylation"/>
    <property type="evidence" value="ECO:0007669"/>
    <property type="project" value="UniProtKB-KW"/>
</dbReference>
<feature type="non-terminal residue" evidence="2">
    <location>
        <position position="131"/>
    </location>
</feature>